<keyword evidence="4" id="KW-0472">Membrane</keyword>
<dbReference type="InterPro" id="IPR011712">
    <property type="entry name" value="Sig_transdc_His_kin_sub3_dim/P"/>
</dbReference>
<dbReference type="GO" id="GO:0016020">
    <property type="term" value="C:membrane"/>
    <property type="evidence" value="ECO:0007669"/>
    <property type="project" value="InterPro"/>
</dbReference>
<dbReference type="Gene3D" id="3.30.565.10">
    <property type="entry name" value="Histidine kinase-like ATPase, C-terminal domain"/>
    <property type="match status" value="1"/>
</dbReference>
<gene>
    <name evidence="6" type="ORF">FHS38_001435</name>
</gene>
<evidence type="ECO:0000313" key="6">
    <source>
        <dbReference type="EMBL" id="MBB4885407.1"/>
    </source>
</evidence>
<keyword evidence="4" id="KW-0812">Transmembrane</keyword>
<keyword evidence="7" id="KW-1185">Reference proteome</keyword>
<feature type="transmembrane region" description="Helical" evidence="4">
    <location>
        <begin position="286"/>
        <end position="307"/>
    </location>
</feature>
<comment type="caution">
    <text evidence="6">The sequence shown here is derived from an EMBL/GenBank/DDBJ whole genome shotgun (WGS) entry which is preliminary data.</text>
</comment>
<dbReference type="GO" id="GO:0046983">
    <property type="term" value="F:protein dimerization activity"/>
    <property type="evidence" value="ECO:0007669"/>
    <property type="project" value="InterPro"/>
</dbReference>
<feature type="transmembrane region" description="Helical" evidence="4">
    <location>
        <begin position="111"/>
        <end position="134"/>
    </location>
</feature>
<dbReference type="Pfam" id="PF02518">
    <property type="entry name" value="HATPase_c"/>
    <property type="match status" value="1"/>
</dbReference>
<dbReference type="SMART" id="SM00387">
    <property type="entry name" value="HATPase_c"/>
    <property type="match status" value="1"/>
</dbReference>
<dbReference type="Proteomes" id="UP000556436">
    <property type="component" value="Unassembled WGS sequence"/>
</dbReference>
<evidence type="ECO:0000313" key="7">
    <source>
        <dbReference type="Proteomes" id="UP000556436"/>
    </source>
</evidence>
<feature type="transmembrane region" description="Helical" evidence="4">
    <location>
        <begin position="20"/>
        <end position="42"/>
    </location>
</feature>
<feature type="transmembrane region" description="Helical" evidence="4">
    <location>
        <begin position="85"/>
        <end position="105"/>
    </location>
</feature>
<accession>A0A7W7PD99</accession>
<dbReference type="CDD" id="cd16917">
    <property type="entry name" value="HATPase_UhpB-NarQ-NarX-like"/>
    <property type="match status" value="1"/>
</dbReference>
<protein>
    <submittedName>
        <fullName evidence="6">Signal transduction histidine kinase</fullName>
    </submittedName>
</protein>
<dbReference type="InterPro" id="IPR005467">
    <property type="entry name" value="His_kinase_dom"/>
</dbReference>
<dbReference type="InterPro" id="IPR050482">
    <property type="entry name" value="Sensor_HK_TwoCompSys"/>
</dbReference>
<evidence type="ECO:0000256" key="3">
    <source>
        <dbReference type="ARBA" id="ARBA00023012"/>
    </source>
</evidence>
<dbReference type="InterPro" id="IPR036890">
    <property type="entry name" value="HATPase_C_sf"/>
</dbReference>
<dbReference type="AlphaFoldDB" id="A0A7W7PD99"/>
<keyword evidence="1" id="KW-0808">Transferase</keyword>
<keyword evidence="2 6" id="KW-0418">Kinase</keyword>
<evidence type="ECO:0000259" key="5">
    <source>
        <dbReference type="PROSITE" id="PS50109"/>
    </source>
</evidence>
<dbReference type="PANTHER" id="PTHR24421">
    <property type="entry name" value="NITRATE/NITRITE SENSOR PROTEIN NARX-RELATED"/>
    <property type="match status" value="1"/>
</dbReference>
<evidence type="ECO:0000256" key="2">
    <source>
        <dbReference type="ARBA" id="ARBA00022777"/>
    </source>
</evidence>
<proteinExistence type="predicted"/>
<dbReference type="Pfam" id="PF07730">
    <property type="entry name" value="HisKA_3"/>
    <property type="match status" value="1"/>
</dbReference>
<feature type="transmembrane region" description="Helical" evidence="4">
    <location>
        <begin position="54"/>
        <end position="73"/>
    </location>
</feature>
<feature type="transmembrane region" description="Helical" evidence="4">
    <location>
        <begin position="229"/>
        <end position="249"/>
    </location>
</feature>
<dbReference type="InterPro" id="IPR003594">
    <property type="entry name" value="HATPase_dom"/>
</dbReference>
<evidence type="ECO:0000256" key="1">
    <source>
        <dbReference type="ARBA" id="ARBA00022679"/>
    </source>
</evidence>
<feature type="transmembrane region" description="Helical" evidence="4">
    <location>
        <begin position="255"/>
        <end position="274"/>
    </location>
</feature>
<dbReference type="PROSITE" id="PS50109">
    <property type="entry name" value="HIS_KIN"/>
    <property type="match status" value="1"/>
</dbReference>
<feature type="domain" description="Histidine kinase" evidence="5">
    <location>
        <begin position="494"/>
        <end position="682"/>
    </location>
</feature>
<keyword evidence="4" id="KW-1133">Transmembrane helix</keyword>
<dbReference type="SUPFAM" id="SSF55874">
    <property type="entry name" value="ATPase domain of HSP90 chaperone/DNA topoisomerase II/histidine kinase"/>
    <property type="match status" value="1"/>
</dbReference>
<dbReference type="RefSeq" id="WP_184731882.1">
    <property type="nucleotide sequence ID" value="NZ_BMRW01000011.1"/>
</dbReference>
<name>A0A7W7PD99_STRNE</name>
<organism evidence="6 7">
    <name type="scientific">Streptomyces netropsis</name>
    <name type="common">Streptoverticillium netropsis</name>
    <dbReference type="NCBI Taxonomy" id="55404"/>
    <lineage>
        <taxon>Bacteria</taxon>
        <taxon>Bacillati</taxon>
        <taxon>Actinomycetota</taxon>
        <taxon>Actinomycetes</taxon>
        <taxon>Kitasatosporales</taxon>
        <taxon>Streptomycetaceae</taxon>
        <taxon>Streptomyces</taxon>
    </lineage>
</organism>
<evidence type="ECO:0000256" key="4">
    <source>
        <dbReference type="SAM" id="Phobius"/>
    </source>
</evidence>
<dbReference type="EMBL" id="JACHJG010000002">
    <property type="protein sequence ID" value="MBB4885407.1"/>
    <property type="molecule type" value="Genomic_DNA"/>
</dbReference>
<dbReference type="GO" id="GO:0000155">
    <property type="term" value="F:phosphorelay sensor kinase activity"/>
    <property type="evidence" value="ECO:0007669"/>
    <property type="project" value="InterPro"/>
</dbReference>
<dbReference type="Gene3D" id="1.20.5.1930">
    <property type="match status" value="1"/>
</dbReference>
<keyword evidence="3" id="KW-0902">Two-component regulatory system</keyword>
<reference evidence="6 7" key="1">
    <citation type="submission" date="2020-08" db="EMBL/GenBank/DDBJ databases">
        <title>Genomic Encyclopedia of Type Strains, Phase III (KMG-III): the genomes of soil and plant-associated and newly described type strains.</title>
        <authorList>
            <person name="Whitman W."/>
        </authorList>
    </citation>
    <scope>NUCLEOTIDE SEQUENCE [LARGE SCALE GENOMIC DNA]</scope>
    <source>
        <strain evidence="6 7">CECT 3265</strain>
    </source>
</reference>
<sequence>MPTDHTTRKKPSSGPGMLPAYAVSVVTMLSGIVWAVVTLTHVGHPRLQDVRTGYASVNVLVGLGLALNGMAFVARRSGRAVGRLLLVSGCALALGQAISVVAVLAHVDPVTYTAVVVVQITAFALFGVVVYGMPLWLPDGHLPRRWGPPCVVLVIVWSVLQQYYEFALPGSTWYNRPTPLDHGGWARVEGWLTPWMDTADAWVPSLMLAVGLAVMAVRWRRTPKGRRAYWILVVPYLLWVAAGYLYLHADIASEFKLAAFYVPAVLWPVTLGYVHVRDRTWALDRAARRVLTALLLTFVMFLAYAAVGAFLSSIAPGSVTAEAQLLACLALIVGALLRPTARWATRVAEHYYYGERAQPYQAVRELADRLGTAPHPDDAPRLLCDTVVHTLKLPGARLVVVTRGGPRELASLGEIAPESEVFHLVYQGDDIGYLLVPARPGELALDHQDREAVQILADQGAPAIASLRLYKDLQTSREKIVMAREEERRRLRHDLHDGLGPALSGLRLQVDAVHSAIRTDLRASEPLRAVSAGIGRAIEELRHITDGLAPAALDGADLPRALRQLGEHLAGRRLRITVALEPDPFPKLPAAVEVAVYRIAAEALNNVVRHSRADHAHASVGVTPEAVTMEIRDDGDGIPEHERGPGVGLASMAERSEELGGRFTLTSTTDGTVVRAVFPYSPDGRRAGTGAGT</sequence>